<dbReference type="GO" id="GO:0043190">
    <property type="term" value="C:ATP-binding cassette (ABC) transporter complex"/>
    <property type="evidence" value="ECO:0007669"/>
    <property type="project" value="InterPro"/>
</dbReference>
<feature type="transmembrane region" description="Helical" evidence="10">
    <location>
        <begin position="72"/>
        <end position="96"/>
    </location>
</feature>
<dbReference type="InterPro" id="IPR013525">
    <property type="entry name" value="ABC2_TM"/>
</dbReference>
<evidence type="ECO:0000256" key="8">
    <source>
        <dbReference type="ARBA" id="ARBA00023136"/>
    </source>
</evidence>
<feature type="domain" description="ABC-2 type transporter transmembrane" evidence="11">
    <location>
        <begin position="18"/>
        <end position="225"/>
    </location>
</feature>
<evidence type="ECO:0000256" key="2">
    <source>
        <dbReference type="ARBA" id="ARBA00007783"/>
    </source>
</evidence>
<evidence type="ECO:0000259" key="11">
    <source>
        <dbReference type="Pfam" id="PF01061"/>
    </source>
</evidence>
<evidence type="ECO:0000313" key="12">
    <source>
        <dbReference type="EMBL" id="PWG60711.1"/>
    </source>
</evidence>
<keyword evidence="9" id="KW-0046">Antibiotic resistance</keyword>
<protein>
    <submittedName>
        <fullName evidence="12">Teichoic acid ABC transporter permease</fullName>
    </submittedName>
</protein>
<comment type="caution">
    <text evidence="12">The sequence shown here is derived from an EMBL/GenBank/DDBJ whole genome shotgun (WGS) entry which is preliminary data.</text>
</comment>
<dbReference type="PIRSF" id="PIRSF006648">
    <property type="entry name" value="DrrB"/>
    <property type="match status" value="1"/>
</dbReference>
<dbReference type="GO" id="GO:0140359">
    <property type="term" value="F:ABC-type transporter activity"/>
    <property type="evidence" value="ECO:0007669"/>
    <property type="project" value="InterPro"/>
</dbReference>
<comment type="subcellular location">
    <subcellularLocation>
        <location evidence="1">Cell membrane</location>
        <topology evidence="1">Multi-pass membrane protein</topology>
    </subcellularLocation>
</comment>
<dbReference type="GO" id="GO:0046677">
    <property type="term" value="P:response to antibiotic"/>
    <property type="evidence" value="ECO:0007669"/>
    <property type="project" value="UniProtKB-KW"/>
</dbReference>
<dbReference type="PANTHER" id="PTHR30413:SF10">
    <property type="entry name" value="CAPSULE POLYSACCHARIDE EXPORT INNER-MEMBRANE PROTEIN CTRC"/>
    <property type="match status" value="1"/>
</dbReference>
<dbReference type="PRINTS" id="PR00164">
    <property type="entry name" value="ABC2TRNSPORT"/>
</dbReference>
<evidence type="ECO:0000256" key="5">
    <source>
        <dbReference type="ARBA" id="ARBA00022597"/>
    </source>
</evidence>
<dbReference type="AlphaFoldDB" id="A0A2U2MV12"/>
<evidence type="ECO:0000256" key="7">
    <source>
        <dbReference type="ARBA" id="ARBA00022989"/>
    </source>
</evidence>
<dbReference type="Pfam" id="PF01061">
    <property type="entry name" value="ABC2_membrane"/>
    <property type="match status" value="1"/>
</dbReference>
<keyword evidence="8 10" id="KW-0472">Membrane</keyword>
<evidence type="ECO:0000256" key="10">
    <source>
        <dbReference type="SAM" id="Phobius"/>
    </source>
</evidence>
<keyword evidence="5" id="KW-0762">Sugar transport</keyword>
<keyword evidence="6 10" id="KW-0812">Transmembrane</keyword>
<evidence type="ECO:0000256" key="4">
    <source>
        <dbReference type="ARBA" id="ARBA00022475"/>
    </source>
</evidence>
<evidence type="ECO:0000313" key="13">
    <source>
        <dbReference type="Proteomes" id="UP000245753"/>
    </source>
</evidence>
<dbReference type="OrthoDB" id="4186295at2"/>
<dbReference type="GO" id="GO:0015920">
    <property type="term" value="P:lipopolysaccharide transport"/>
    <property type="evidence" value="ECO:0007669"/>
    <property type="project" value="TreeGrafter"/>
</dbReference>
<dbReference type="EMBL" id="QFFN01000001">
    <property type="protein sequence ID" value="PWG60711.1"/>
    <property type="molecule type" value="Genomic_DNA"/>
</dbReference>
<dbReference type="Proteomes" id="UP000245753">
    <property type="component" value="Unassembled WGS sequence"/>
</dbReference>
<feature type="transmembrane region" description="Helical" evidence="10">
    <location>
        <begin position="39"/>
        <end position="60"/>
    </location>
</feature>
<reference evidence="12 13" key="1">
    <citation type="journal article" date="2018" name="Int. J. Syst. Evol. Microbiol.">
        <title>Bifidobacterium catulorum sp. nov., a novel taxon from the faeces of the baby common marmoset (Callithrix jacchus).</title>
        <authorList>
            <person name="Modesto M."/>
            <person name="Michelini S."/>
            <person name="Oki K."/>
            <person name="Biavati B."/>
            <person name="Watanabe K."/>
            <person name="Mattarelli P."/>
        </authorList>
    </citation>
    <scope>NUCLEOTIDE SEQUENCE [LARGE SCALE GENOMIC DNA]</scope>
    <source>
        <strain evidence="12 13">MRM 8.19</strain>
    </source>
</reference>
<feature type="transmembrane region" description="Helical" evidence="10">
    <location>
        <begin position="147"/>
        <end position="168"/>
    </location>
</feature>
<keyword evidence="7 10" id="KW-1133">Transmembrane helix</keyword>
<evidence type="ECO:0000256" key="3">
    <source>
        <dbReference type="ARBA" id="ARBA00022448"/>
    </source>
</evidence>
<evidence type="ECO:0000256" key="1">
    <source>
        <dbReference type="ARBA" id="ARBA00004651"/>
    </source>
</evidence>
<proteinExistence type="inferred from homology"/>
<accession>A0A2U2MV12</accession>
<name>A0A2U2MV12_9BIFI</name>
<sequence length="268" mass="31286">MFSTLRQILGENWHWRHQVWSLAKIDLVRTYRGAALGKIWLFAKPAVYILVFWFALSFGIRSASDVNGKPFLLWLACGVFPWFYMSDIITSGSDIYHRYPYLVNRLKFPLSLISTFYSLSLLIVLGCMMLFTIIVCLMLRIPLGVHLVQLPLVLALMFLFWTAWSMMLSPLSAISKDFANLLKTLSTPFFWVSGILFEIGKWPQWARLVMAFNPVSWSVEAVRDCFVYDRWFWSDPYSFLPFVCVLLMFALLALHNHHRLYMEVPDVI</sequence>
<evidence type="ECO:0000256" key="6">
    <source>
        <dbReference type="ARBA" id="ARBA00022692"/>
    </source>
</evidence>
<keyword evidence="4" id="KW-1003">Cell membrane</keyword>
<keyword evidence="3" id="KW-0813">Transport</keyword>
<dbReference type="PANTHER" id="PTHR30413">
    <property type="entry name" value="INNER MEMBRANE TRANSPORT PERMEASE"/>
    <property type="match status" value="1"/>
</dbReference>
<feature type="transmembrane region" description="Helical" evidence="10">
    <location>
        <begin position="237"/>
        <end position="254"/>
    </location>
</feature>
<organism evidence="12 13">
    <name type="scientific">Bifidobacterium catulorum</name>
    <dbReference type="NCBI Taxonomy" id="1630173"/>
    <lineage>
        <taxon>Bacteria</taxon>
        <taxon>Bacillati</taxon>
        <taxon>Actinomycetota</taxon>
        <taxon>Actinomycetes</taxon>
        <taxon>Bifidobacteriales</taxon>
        <taxon>Bifidobacteriaceae</taxon>
        <taxon>Bifidobacterium</taxon>
    </lineage>
</organism>
<dbReference type="InterPro" id="IPR000412">
    <property type="entry name" value="ABC_2_transport"/>
</dbReference>
<keyword evidence="13" id="KW-1185">Reference proteome</keyword>
<comment type="similarity">
    <text evidence="2">Belongs to the ABC-2 integral membrane protein family.</text>
</comment>
<feature type="transmembrane region" description="Helical" evidence="10">
    <location>
        <begin position="116"/>
        <end position="141"/>
    </location>
</feature>
<evidence type="ECO:0000256" key="9">
    <source>
        <dbReference type="ARBA" id="ARBA00023251"/>
    </source>
</evidence>
<gene>
    <name evidence="12" type="ORF">DF200_00270</name>
</gene>